<accession>A0ABV0TXX0</accession>
<dbReference type="EMBL" id="JAHRIQ010048770">
    <property type="protein sequence ID" value="MEQ2237344.1"/>
    <property type="molecule type" value="Genomic_DNA"/>
</dbReference>
<protein>
    <submittedName>
        <fullName evidence="1">Uncharacterized protein</fullName>
    </submittedName>
</protein>
<dbReference type="Proteomes" id="UP001482620">
    <property type="component" value="Unassembled WGS sequence"/>
</dbReference>
<reference evidence="1 2" key="1">
    <citation type="submission" date="2021-06" db="EMBL/GenBank/DDBJ databases">
        <authorList>
            <person name="Palmer J.M."/>
        </authorList>
    </citation>
    <scope>NUCLEOTIDE SEQUENCE [LARGE SCALE GENOMIC DNA]</scope>
    <source>
        <strain evidence="2">if_2019</strain>
        <tissue evidence="1">Muscle</tissue>
    </source>
</reference>
<proteinExistence type="predicted"/>
<sequence length="119" mass="13799">MYKFHVNPQCVSVSLLNLQNAPLVELQTDRAAGVHEGLKRLFETSICFKHPNTKLDVLVCTKISCKHQDPCLRQHNVTFKFFLKDFEPSYVNSFKYLLDRFSSETGTKRDLFWLGTAEQ</sequence>
<organism evidence="1 2">
    <name type="scientific">Ilyodon furcidens</name>
    <name type="common">goldbreast splitfin</name>
    <dbReference type="NCBI Taxonomy" id="33524"/>
    <lineage>
        <taxon>Eukaryota</taxon>
        <taxon>Metazoa</taxon>
        <taxon>Chordata</taxon>
        <taxon>Craniata</taxon>
        <taxon>Vertebrata</taxon>
        <taxon>Euteleostomi</taxon>
        <taxon>Actinopterygii</taxon>
        <taxon>Neopterygii</taxon>
        <taxon>Teleostei</taxon>
        <taxon>Neoteleostei</taxon>
        <taxon>Acanthomorphata</taxon>
        <taxon>Ovalentaria</taxon>
        <taxon>Atherinomorphae</taxon>
        <taxon>Cyprinodontiformes</taxon>
        <taxon>Goodeidae</taxon>
        <taxon>Ilyodon</taxon>
    </lineage>
</organism>
<name>A0ABV0TXX0_9TELE</name>
<gene>
    <name evidence="1" type="ORF">ILYODFUR_022187</name>
</gene>
<evidence type="ECO:0000313" key="2">
    <source>
        <dbReference type="Proteomes" id="UP001482620"/>
    </source>
</evidence>
<evidence type="ECO:0000313" key="1">
    <source>
        <dbReference type="EMBL" id="MEQ2237344.1"/>
    </source>
</evidence>
<keyword evidence="2" id="KW-1185">Reference proteome</keyword>
<comment type="caution">
    <text evidence="1">The sequence shown here is derived from an EMBL/GenBank/DDBJ whole genome shotgun (WGS) entry which is preliminary data.</text>
</comment>